<protein>
    <submittedName>
        <fullName evidence="1">FMN-linked oxidoreductase</fullName>
    </submittedName>
</protein>
<sequence length="411" mass="44551">MASFISNVPAPNVSYYTPLQFPPAGTAVESDDKPIPSLFQPLKIRGLEFQNRIAVSPMCQYSAVNGKLTAWHMAHLGGIISRGPGLTFFEAHAVTPEGRITPEDAGLWSDEQEGPLREIVEFAHSQGQKVGIQLAHAGRKASTVAPWLDMRGVAIEATNGWPAETVAPSAIAFIEHWPVPNELTKEGIQRIVTAYAAAARRAVRLGIDVIEIHNAHGYLLHEFLSPVSNQRTDEYGGSFENRIRATLEVVDAVRASIPPDMPLFLRISATDWLEESMAGTPSWTLDDTVRLAGIIAEHGVDLIDVSSGGVHPQQRIHAQGTYQAPFAEAVKKAHGDKIFVGTVGAISTGTVAQGLLDAGTADFIFVGRQFQKNPGTVWAFAEELGVRLRHARQIEWGFYGHGGFKGKSAKK</sequence>
<organism evidence="1 2">
    <name type="scientific">Artomyces pyxidatus</name>
    <dbReference type="NCBI Taxonomy" id="48021"/>
    <lineage>
        <taxon>Eukaryota</taxon>
        <taxon>Fungi</taxon>
        <taxon>Dikarya</taxon>
        <taxon>Basidiomycota</taxon>
        <taxon>Agaricomycotina</taxon>
        <taxon>Agaricomycetes</taxon>
        <taxon>Russulales</taxon>
        <taxon>Auriscalpiaceae</taxon>
        <taxon>Artomyces</taxon>
    </lineage>
</organism>
<comment type="caution">
    <text evidence="1">The sequence shown here is derived from an EMBL/GenBank/DDBJ whole genome shotgun (WGS) entry which is preliminary data.</text>
</comment>
<evidence type="ECO:0000313" key="2">
    <source>
        <dbReference type="Proteomes" id="UP000814140"/>
    </source>
</evidence>
<accession>A0ACB8T887</accession>
<evidence type="ECO:0000313" key="1">
    <source>
        <dbReference type="EMBL" id="KAI0064221.1"/>
    </source>
</evidence>
<dbReference type="EMBL" id="MU277199">
    <property type="protein sequence ID" value="KAI0064221.1"/>
    <property type="molecule type" value="Genomic_DNA"/>
</dbReference>
<reference evidence="1" key="1">
    <citation type="submission" date="2021-03" db="EMBL/GenBank/DDBJ databases">
        <authorList>
            <consortium name="DOE Joint Genome Institute"/>
            <person name="Ahrendt S."/>
            <person name="Looney B.P."/>
            <person name="Miyauchi S."/>
            <person name="Morin E."/>
            <person name="Drula E."/>
            <person name="Courty P.E."/>
            <person name="Chicoki N."/>
            <person name="Fauchery L."/>
            <person name="Kohler A."/>
            <person name="Kuo A."/>
            <person name="Labutti K."/>
            <person name="Pangilinan J."/>
            <person name="Lipzen A."/>
            <person name="Riley R."/>
            <person name="Andreopoulos W."/>
            <person name="He G."/>
            <person name="Johnson J."/>
            <person name="Barry K.W."/>
            <person name="Grigoriev I.V."/>
            <person name="Nagy L."/>
            <person name="Hibbett D."/>
            <person name="Henrissat B."/>
            <person name="Matheny P.B."/>
            <person name="Labbe J."/>
            <person name="Martin F."/>
        </authorList>
    </citation>
    <scope>NUCLEOTIDE SEQUENCE</scope>
    <source>
        <strain evidence="1">HHB10654</strain>
    </source>
</reference>
<reference evidence="1" key="2">
    <citation type="journal article" date="2022" name="New Phytol.">
        <title>Evolutionary transition to the ectomycorrhizal habit in the genomes of a hyperdiverse lineage of mushroom-forming fungi.</title>
        <authorList>
            <person name="Looney B."/>
            <person name="Miyauchi S."/>
            <person name="Morin E."/>
            <person name="Drula E."/>
            <person name="Courty P.E."/>
            <person name="Kohler A."/>
            <person name="Kuo A."/>
            <person name="LaButti K."/>
            <person name="Pangilinan J."/>
            <person name="Lipzen A."/>
            <person name="Riley R."/>
            <person name="Andreopoulos W."/>
            <person name="He G."/>
            <person name="Johnson J."/>
            <person name="Nolan M."/>
            <person name="Tritt A."/>
            <person name="Barry K.W."/>
            <person name="Grigoriev I.V."/>
            <person name="Nagy L.G."/>
            <person name="Hibbett D."/>
            <person name="Henrissat B."/>
            <person name="Matheny P.B."/>
            <person name="Labbe J."/>
            <person name="Martin F.M."/>
        </authorList>
    </citation>
    <scope>NUCLEOTIDE SEQUENCE</scope>
    <source>
        <strain evidence="1">HHB10654</strain>
    </source>
</reference>
<gene>
    <name evidence="1" type="ORF">BV25DRAFT_295789</name>
</gene>
<dbReference type="Proteomes" id="UP000814140">
    <property type="component" value="Unassembled WGS sequence"/>
</dbReference>
<proteinExistence type="predicted"/>
<keyword evidence="2" id="KW-1185">Reference proteome</keyword>
<name>A0ACB8T887_9AGAM</name>